<feature type="binding site" evidence="10">
    <location>
        <position position="400"/>
    </location>
    <ligand>
        <name>substrate</name>
    </ligand>
</feature>
<dbReference type="AlphaFoldDB" id="A0AAE3LP25"/>
<feature type="transmembrane region" description="Helical" evidence="12">
    <location>
        <begin position="108"/>
        <end position="129"/>
    </location>
</feature>
<sequence length="609" mass="70338">MLFNYLFYIFFIVITGLKLLYFGYDLEIKYTSLPFLSVTIGSILIFSFWLVFLRTKAWKLCMLILSFTISMLLLSDALYFRYFHDFITFSVLRQAFQVDSLTGSIFSLLKWMDLLFFVDQPIMLLNVFMRMPKKIAVEKRIIAASLTLLLGICLTVPPIHRYIEKAGTNLFLNNWWNESIYNVVGLLGFHSYDLYKGVKNSWLHKQITDQELEEVKAWFAKGENRKEALVPFGVAKGKNLMVVQLEAFESFFINKQINGQAITPNLNSLIKEGIYVENFYWQTAQGRTSDAEFLANASLFPIANGSVYQLYYQNAFDSLPKILKAKGYHTFALHAYEKSFWNRNLMYHHYPFDRFYSMEDFNENETVGWALSDKELFLQGIDKIKGTQPFYSFIVGLSSHHPYTIQNSYKTLKLEAGIEIENNYLQAIHYVDTAIGELINKLKVEKLWDNTVLVLYGDHDAGIKFSDEFYERLGIESLLKSELHKKVPLYIHVPNINPLVIEGVAGQIDITPTILHLLGMGDNGYYVMGDNIFTMKDKWVVLRNGSAISNDYYYEAAGTGVFADGVCYRRKTKELTKVTDCQEGFKESMQALQVSDLIIEHNLIEKMTK</sequence>
<feature type="domain" description="Sulfatase N-terminal" evidence="13">
    <location>
        <begin position="238"/>
        <end position="520"/>
    </location>
</feature>
<evidence type="ECO:0000256" key="1">
    <source>
        <dbReference type="ARBA" id="ARBA00004651"/>
    </source>
</evidence>
<dbReference type="SUPFAM" id="SSF53649">
    <property type="entry name" value="Alkaline phosphatase-like"/>
    <property type="match status" value="1"/>
</dbReference>
<evidence type="ECO:0000256" key="3">
    <source>
        <dbReference type="ARBA" id="ARBA00009983"/>
    </source>
</evidence>
<feature type="active site" evidence="9">
    <location>
        <position position="288"/>
    </location>
</feature>
<dbReference type="GO" id="GO:0046872">
    <property type="term" value="F:metal ion binding"/>
    <property type="evidence" value="ECO:0007669"/>
    <property type="project" value="UniProtKB-KW"/>
</dbReference>
<accession>A0AAE3LP25</accession>
<dbReference type="RefSeq" id="WP_263073840.1">
    <property type="nucleotide sequence ID" value="NZ_JAOUSF010000004.1"/>
</dbReference>
<proteinExistence type="inferred from homology"/>
<keyword evidence="4 8" id="KW-1003">Cell membrane</keyword>
<dbReference type="InterPro" id="IPR012160">
    <property type="entry name" value="LtaS-like"/>
</dbReference>
<keyword evidence="7 8" id="KW-0472">Membrane</keyword>
<protein>
    <submittedName>
        <fullName evidence="14">LTA synthase family protein</fullName>
    </submittedName>
</protein>
<evidence type="ECO:0000256" key="10">
    <source>
        <dbReference type="PIRSR" id="PIRSR005091-2"/>
    </source>
</evidence>
<feature type="transmembrane region" description="Helical" evidence="12">
    <location>
        <begin position="141"/>
        <end position="159"/>
    </location>
</feature>
<keyword evidence="6 12" id="KW-1133">Transmembrane helix</keyword>
<dbReference type="Pfam" id="PF00884">
    <property type="entry name" value="Sulfatase"/>
    <property type="match status" value="1"/>
</dbReference>
<dbReference type="InterPro" id="IPR000917">
    <property type="entry name" value="Sulfatase_N"/>
</dbReference>
<organism evidence="14 15">
    <name type="scientific">Perspicuibacillus lycopersici</name>
    <dbReference type="NCBI Taxonomy" id="1325689"/>
    <lineage>
        <taxon>Bacteria</taxon>
        <taxon>Bacillati</taxon>
        <taxon>Bacillota</taxon>
        <taxon>Bacilli</taxon>
        <taxon>Bacillales</taxon>
        <taxon>Bacillaceae</taxon>
        <taxon>Perspicuibacillus</taxon>
    </lineage>
</organism>
<dbReference type="PANTHER" id="PTHR47371">
    <property type="entry name" value="LIPOTEICHOIC ACID SYNTHASE"/>
    <property type="match status" value="1"/>
</dbReference>
<comment type="similarity">
    <text evidence="3 8">Belongs to the LTA synthase family.</text>
</comment>
<dbReference type="GO" id="GO:0005886">
    <property type="term" value="C:plasma membrane"/>
    <property type="evidence" value="ECO:0007669"/>
    <property type="project" value="UniProtKB-SubCell"/>
</dbReference>
<feature type="binding site" evidence="11">
    <location>
        <position position="288"/>
    </location>
    <ligand>
        <name>Mn(2+)</name>
        <dbReference type="ChEBI" id="CHEBI:29035"/>
    </ligand>
</feature>
<dbReference type="InterPro" id="IPR017850">
    <property type="entry name" value="Alkaline_phosphatase_core_sf"/>
</dbReference>
<evidence type="ECO:0000313" key="15">
    <source>
        <dbReference type="Proteomes" id="UP001209318"/>
    </source>
</evidence>
<keyword evidence="15" id="KW-1185">Reference proteome</keyword>
<dbReference type="Proteomes" id="UP001209318">
    <property type="component" value="Unassembled WGS sequence"/>
</dbReference>
<feature type="binding site" evidence="11">
    <location>
        <position position="459"/>
    </location>
    <ligand>
        <name>Mn(2+)</name>
        <dbReference type="ChEBI" id="CHEBI:29035"/>
    </ligand>
</feature>
<keyword evidence="5 12" id="KW-0812">Transmembrane</keyword>
<evidence type="ECO:0000259" key="13">
    <source>
        <dbReference type="Pfam" id="PF00884"/>
    </source>
</evidence>
<evidence type="ECO:0000256" key="5">
    <source>
        <dbReference type="ARBA" id="ARBA00022692"/>
    </source>
</evidence>
<dbReference type="Gene3D" id="3.30.1120.170">
    <property type="match status" value="1"/>
</dbReference>
<gene>
    <name evidence="14" type="ORF">OEV98_13460</name>
</gene>
<evidence type="ECO:0000256" key="11">
    <source>
        <dbReference type="PIRSR" id="PIRSR005091-3"/>
    </source>
</evidence>
<reference evidence="14" key="1">
    <citation type="submission" date="2022-10" db="EMBL/GenBank/DDBJ databases">
        <title>Description of Fervidibacillus gen. nov. in the family Fervidibacillaceae fam. nov. with two species, Fervidibacillus albus sp. nov., and Fervidibacillus halotolerans sp. nov., isolated from tidal flat sediments.</title>
        <authorList>
            <person name="Kwon K.K."/>
            <person name="Yang S.-H."/>
        </authorList>
    </citation>
    <scope>NUCLEOTIDE SEQUENCE</scope>
    <source>
        <strain evidence="14">JCM 19140</strain>
    </source>
</reference>
<dbReference type="EMBL" id="JAOUSF010000004">
    <property type="protein sequence ID" value="MCU9614546.1"/>
    <property type="molecule type" value="Genomic_DNA"/>
</dbReference>
<keyword evidence="10" id="KW-0479">Metal-binding</keyword>
<dbReference type="CDD" id="cd16015">
    <property type="entry name" value="LTA_synthase"/>
    <property type="match status" value="1"/>
</dbReference>
<evidence type="ECO:0000256" key="12">
    <source>
        <dbReference type="SAM" id="Phobius"/>
    </source>
</evidence>
<comment type="pathway">
    <text evidence="2">Cell wall biogenesis; lipoteichoic acid biosynthesis.</text>
</comment>
<evidence type="ECO:0000313" key="14">
    <source>
        <dbReference type="EMBL" id="MCU9614546.1"/>
    </source>
</evidence>
<feature type="transmembrane region" description="Helical" evidence="12">
    <location>
        <begin position="5"/>
        <end position="24"/>
    </location>
</feature>
<dbReference type="PANTHER" id="PTHR47371:SF3">
    <property type="entry name" value="PHOSPHOGLYCEROL TRANSFERASE I"/>
    <property type="match status" value="1"/>
</dbReference>
<evidence type="ECO:0000256" key="4">
    <source>
        <dbReference type="ARBA" id="ARBA00022475"/>
    </source>
</evidence>
<evidence type="ECO:0000256" key="7">
    <source>
        <dbReference type="ARBA" id="ARBA00023136"/>
    </source>
</evidence>
<evidence type="ECO:0000256" key="6">
    <source>
        <dbReference type="ARBA" id="ARBA00022989"/>
    </source>
</evidence>
<feature type="transmembrane region" description="Helical" evidence="12">
    <location>
        <begin position="30"/>
        <end position="53"/>
    </location>
</feature>
<feature type="transmembrane region" description="Helical" evidence="12">
    <location>
        <begin position="60"/>
        <end position="80"/>
    </location>
</feature>
<dbReference type="PIRSF" id="PIRSF005091">
    <property type="entry name" value="Mmb_sulf_HI1246"/>
    <property type="match status" value="1"/>
</dbReference>
<dbReference type="Gene3D" id="3.40.720.10">
    <property type="entry name" value="Alkaline Phosphatase, subunit A"/>
    <property type="match status" value="1"/>
</dbReference>
<evidence type="ECO:0000256" key="8">
    <source>
        <dbReference type="PIRNR" id="PIRNR005091"/>
    </source>
</evidence>
<evidence type="ECO:0000256" key="2">
    <source>
        <dbReference type="ARBA" id="ARBA00004936"/>
    </source>
</evidence>
<comment type="caution">
    <text evidence="14">The sequence shown here is derived from an EMBL/GenBank/DDBJ whole genome shotgun (WGS) entry which is preliminary data.</text>
</comment>
<feature type="binding site" evidence="11">
    <location>
        <position position="458"/>
    </location>
    <ligand>
        <name>Mn(2+)</name>
        <dbReference type="ChEBI" id="CHEBI:29035"/>
    </ligand>
</feature>
<name>A0AAE3LP25_9BACI</name>
<feature type="binding site" evidence="11">
    <location>
        <position position="246"/>
    </location>
    <ligand>
        <name>Mn(2+)</name>
        <dbReference type="ChEBI" id="CHEBI:29035"/>
    </ligand>
</feature>
<keyword evidence="10" id="KW-0464">Manganese</keyword>
<dbReference type="InterPro" id="IPR050448">
    <property type="entry name" value="OpgB/LTA_synthase_biosynth"/>
</dbReference>
<comment type="subcellular location">
    <subcellularLocation>
        <location evidence="1">Cell membrane</location>
        <topology evidence="1">Multi-pass membrane protein</topology>
    </subcellularLocation>
</comment>
<evidence type="ECO:0000256" key="9">
    <source>
        <dbReference type="PIRSR" id="PIRSR005091-1"/>
    </source>
</evidence>